<name>A0A5N6M7I9_9ASTR</name>
<dbReference type="AlphaFoldDB" id="A0A5N6M7I9"/>
<dbReference type="PANTHER" id="PTHR47718">
    <property type="entry name" value="OS01G0519700 PROTEIN"/>
    <property type="match status" value="1"/>
</dbReference>
<protein>
    <submittedName>
        <fullName evidence="3">Uncharacterized protein</fullName>
    </submittedName>
</protein>
<proteinExistence type="predicted"/>
<dbReference type="InterPro" id="IPR004330">
    <property type="entry name" value="FAR1_DNA_bnd_dom"/>
</dbReference>
<keyword evidence="4" id="KW-1185">Reference proteome</keyword>
<comment type="caution">
    <text evidence="3">The sequence shown here is derived from an EMBL/GenBank/DDBJ whole genome shotgun (WGS) entry which is preliminary data.</text>
</comment>
<organism evidence="3 4">
    <name type="scientific">Mikania micrantha</name>
    <name type="common">bitter vine</name>
    <dbReference type="NCBI Taxonomy" id="192012"/>
    <lineage>
        <taxon>Eukaryota</taxon>
        <taxon>Viridiplantae</taxon>
        <taxon>Streptophyta</taxon>
        <taxon>Embryophyta</taxon>
        <taxon>Tracheophyta</taxon>
        <taxon>Spermatophyta</taxon>
        <taxon>Magnoliopsida</taxon>
        <taxon>eudicotyledons</taxon>
        <taxon>Gunneridae</taxon>
        <taxon>Pentapetalae</taxon>
        <taxon>asterids</taxon>
        <taxon>campanulids</taxon>
        <taxon>Asterales</taxon>
        <taxon>Asteraceae</taxon>
        <taxon>Asteroideae</taxon>
        <taxon>Heliantheae alliance</taxon>
        <taxon>Eupatorieae</taxon>
        <taxon>Mikania</taxon>
    </lineage>
</organism>
<reference evidence="3 4" key="1">
    <citation type="submission" date="2019-05" db="EMBL/GenBank/DDBJ databases">
        <title>Mikania micrantha, genome provides insights into the molecular mechanism of rapid growth.</title>
        <authorList>
            <person name="Liu B."/>
        </authorList>
    </citation>
    <scope>NUCLEOTIDE SEQUENCE [LARGE SCALE GENOMIC DNA]</scope>
    <source>
        <strain evidence="3">NLD-2019</strain>
        <tissue evidence="3">Leaf</tissue>
    </source>
</reference>
<dbReference type="OrthoDB" id="1737642at2759"/>
<feature type="domain" description="FAR1" evidence="1">
    <location>
        <begin position="38"/>
        <end position="130"/>
    </location>
</feature>
<dbReference type="InterPro" id="IPR018289">
    <property type="entry name" value="MULE_transposase_dom"/>
</dbReference>
<dbReference type="EMBL" id="SZYD01000016">
    <property type="protein sequence ID" value="KAD3336574.1"/>
    <property type="molecule type" value="Genomic_DNA"/>
</dbReference>
<accession>A0A5N6M7I9</accession>
<evidence type="ECO:0000259" key="1">
    <source>
        <dbReference type="Pfam" id="PF03101"/>
    </source>
</evidence>
<dbReference type="Proteomes" id="UP000326396">
    <property type="component" value="Linkage Group LG6"/>
</dbReference>
<dbReference type="Pfam" id="PF03101">
    <property type="entry name" value="FAR1"/>
    <property type="match status" value="1"/>
</dbReference>
<feature type="domain" description="MULE transposase" evidence="2">
    <location>
        <begin position="251"/>
        <end position="319"/>
    </location>
</feature>
<evidence type="ECO:0000313" key="3">
    <source>
        <dbReference type="EMBL" id="KAD3336574.1"/>
    </source>
</evidence>
<sequence>MTEVSPNLGKRLYIPDVEDAVKPKFGMIFKTLDDAYIFYTKYAAVGGFVVRKGTEYSDPRGVKKLKYYVCSKEGINKMKKVDTLDESYKQKISRSNSSKRTGCNAHIRLEFTDNKWKIYKFVEEHNHYFVQQQDMHFLTSSRQLTHLQKHMIHSMSKINIGPVKAFNVMRTIFGGFEEVGATKEDCKNFKRELNLFIGEYDAEMAVSFLMKKKEHLPKFSCEYFTDDEDRLKGLFWADEDAKRNYFTFGDVMSFDATYRSNRYSMVFVLFTGIDNHYNNVSFGAALLGSETADTYKWLLRCFLKAFGYEPKVVVTDHNNEKGNSRNFYQQSS</sequence>
<evidence type="ECO:0000313" key="4">
    <source>
        <dbReference type="Proteomes" id="UP000326396"/>
    </source>
</evidence>
<dbReference type="Pfam" id="PF10551">
    <property type="entry name" value="MULE"/>
    <property type="match status" value="1"/>
</dbReference>
<gene>
    <name evidence="3" type="ORF">E3N88_32093</name>
</gene>
<evidence type="ECO:0000259" key="2">
    <source>
        <dbReference type="Pfam" id="PF10551"/>
    </source>
</evidence>
<dbReference type="PANTHER" id="PTHR47718:SF17">
    <property type="entry name" value="PROTEIN FAR1-RELATED SEQUENCE 5-LIKE"/>
    <property type="match status" value="1"/>
</dbReference>